<protein>
    <submittedName>
        <fullName evidence="1">Uncharacterized protein</fullName>
    </submittedName>
</protein>
<evidence type="ECO:0000313" key="2">
    <source>
        <dbReference type="Proteomes" id="UP000502996"/>
    </source>
</evidence>
<organism evidence="1 2">
    <name type="scientific">Nocardioides anomalus</name>
    <dbReference type="NCBI Taxonomy" id="2712223"/>
    <lineage>
        <taxon>Bacteria</taxon>
        <taxon>Bacillati</taxon>
        <taxon>Actinomycetota</taxon>
        <taxon>Actinomycetes</taxon>
        <taxon>Propionibacteriales</taxon>
        <taxon>Nocardioidaceae</taxon>
        <taxon>Nocardioides</taxon>
    </lineage>
</organism>
<proteinExistence type="predicted"/>
<dbReference type="RefSeq" id="WP_165235334.1">
    <property type="nucleotide sequence ID" value="NZ_CP049257.1"/>
</dbReference>
<dbReference type="Proteomes" id="UP000502996">
    <property type="component" value="Chromosome"/>
</dbReference>
<dbReference type="KEGG" id="nano:G5V58_17075"/>
<name>A0A6G6WGP0_9ACTN</name>
<keyword evidence="2" id="KW-1185">Reference proteome</keyword>
<gene>
    <name evidence="1" type="ORF">G5V58_17075</name>
</gene>
<reference evidence="1 2" key="1">
    <citation type="submission" date="2020-02" db="EMBL/GenBank/DDBJ databases">
        <title>Full genome sequence of Nocardioides sp. R-3366.</title>
        <authorList>
            <person name="Im W.-T."/>
        </authorList>
    </citation>
    <scope>NUCLEOTIDE SEQUENCE [LARGE SCALE GENOMIC DNA]</scope>
    <source>
        <strain evidence="1 2">R-3366</strain>
    </source>
</reference>
<dbReference type="EMBL" id="CP049257">
    <property type="protein sequence ID" value="QIG44255.1"/>
    <property type="molecule type" value="Genomic_DNA"/>
</dbReference>
<evidence type="ECO:0000313" key="1">
    <source>
        <dbReference type="EMBL" id="QIG44255.1"/>
    </source>
</evidence>
<accession>A0A6G6WGP0</accession>
<dbReference type="AlphaFoldDB" id="A0A6G6WGP0"/>
<sequence length="99" mass="11075">MFLAEESGVSRPLALDEGGVVRAQGAAIAEGRWYVTASHGPRMPGSVYVGEPGAFREHRWAAPMGPEDIAWDADTDLLWSVTEHPRRRWVYAMPRSYFD</sequence>